<evidence type="ECO:0000256" key="3">
    <source>
        <dbReference type="ARBA" id="ARBA00048505"/>
    </source>
</evidence>
<dbReference type="InterPro" id="IPR024884">
    <property type="entry name" value="NAPE-PLD"/>
</dbReference>
<dbReference type="InterPro" id="IPR001279">
    <property type="entry name" value="Metallo-B-lactamas"/>
</dbReference>
<comment type="function">
    <text evidence="2">Counteracts the endogenous Pycsar antiviral defense system. Phosphodiesterase that enables metal-dependent hydrolysis of host cyclic nucleotide Pycsar defense signals such as cCMP and cUMP.</text>
</comment>
<dbReference type="PIRSF" id="PIRSF038896">
    <property type="entry name" value="NAPE-PLD"/>
    <property type="match status" value="1"/>
</dbReference>
<dbReference type="SUPFAM" id="SSF56281">
    <property type="entry name" value="Metallo-hydrolase/oxidoreductase"/>
    <property type="match status" value="1"/>
</dbReference>
<evidence type="ECO:0000259" key="5">
    <source>
        <dbReference type="Pfam" id="PF12706"/>
    </source>
</evidence>
<evidence type="ECO:0000256" key="2">
    <source>
        <dbReference type="ARBA" id="ARBA00034301"/>
    </source>
</evidence>
<accession>A0A4Y8Q8X7</accession>
<keyword evidence="4" id="KW-1133">Transmembrane helix</keyword>
<dbReference type="Pfam" id="PF12706">
    <property type="entry name" value="Lactamase_B_2"/>
    <property type="match status" value="1"/>
</dbReference>
<dbReference type="InterPro" id="IPR036866">
    <property type="entry name" value="RibonucZ/Hydroxyglut_hydro"/>
</dbReference>
<evidence type="ECO:0000313" key="6">
    <source>
        <dbReference type="EMBL" id="TFE90998.1"/>
    </source>
</evidence>
<keyword evidence="4" id="KW-0812">Transmembrane</keyword>
<comment type="catalytic activity">
    <reaction evidence="3">
        <text>3',5'-cyclic UMP + H2O = UMP + H(+)</text>
        <dbReference type="Rhea" id="RHEA:70575"/>
        <dbReference type="ChEBI" id="CHEBI:15377"/>
        <dbReference type="ChEBI" id="CHEBI:15378"/>
        <dbReference type="ChEBI" id="CHEBI:57865"/>
        <dbReference type="ChEBI" id="CHEBI:184387"/>
    </reaction>
    <physiologicalReaction direction="left-to-right" evidence="3">
        <dbReference type="Rhea" id="RHEA:70576"/>
    </physiologicalReaction>
</comment>
<organism evidence="6 7">
    <name type="scientific">Paenibacillus athensensis</name>
    <dbReference type="NCBI Taxonomy" id="1967502"/>
    <lineage>
        <taxon>Bacteria</taxon>
        <taxon>Bacillati</taxon>
        <taxon>Bacillota</taxon>
        <taxon>Bacilli</taxon>
        <taxon>Bacillales</taxon>
        <taxon>Paenibacillaceae</taxon>
        <taxon>Paenibacillus</taxon>
    </lineage>
</organism>
<comment type="caution">
    <text evidence="6">The sequence shown here is derived from an EMBL/GenBank/DDBJ whole genome shotgun (WGS) entry which is preliminary data.</text>
</comment>
<dbReference type="GO" id="GO:0008270">
    <property type="term" value="F:zinc ion binding"/>
    <property type="evidence" value="ECO:0007669"/>
    <property type="project" value="InterPro"/>
</dbReference>
<evidence type="ECO:0000256" key="1">
    <source>
        <dbReference type="ARBA" id="ARBA00034221"/>
    </source>
</evidence>
<name>A0A4Y8Q8X7_9BACL</name>
<protein>
    <recommendedName>
        <fullName evidence="5">Metallo-beta-lactamase domain-containing protein</fullName>
    </recommendedName>
</protein>
<dbReference type="PANTHER" id="PTHR15032:SF4">
    <property type="entry name" value="N-ACYL-PHOSPHATIDYLETHANOLAMINE-HYDROLYZING PHOSPHOLIPASE D"/>
    <property type="match status" value="1"/>
</dbReference>
<feature type="domain" description="Metallo-beta-lactamase" evidence="5">
    <location>
        <begin position="129"/>
        <end position="324"/>
    </location>
</feature>
<proteinExistence type="predicted"/>
<dbReference type="EMBL" id="MYFO01000003">
    <property type="protein sequence ID" value="TFE90998.1"/>
    <property type="molecule type" value="Genomic_DNA"/>
</dbReference>
<dbReference type="GO" id="GO:0070290">
    <property type="term" value="F:N-acylphosphatidylethanolamine-specific phospholipase D activity"/>
    <property type="evidence" value="ECO:0007669"/>
    <property type="project" value="InterPro"/>
</dbReference>
<dbReference type="GO" id="GO:0005737">
    <property type="term" value="C:cytoplasm"/>
    <property type="evidence" value="ECO:0007669"/>
    <property type="project" value="TreeGrafter"/>
</dbReference>
<dbReference type="PANTHER" id="PTHR15032">
    <property type="entry name" value="N-ACYL-PHOSPHATIDYLETHANOLAMINE-HYDROLYZING PHOSPHOLIPASE D"/>
    <property type="match status" value="1"/>
</dbReference>
<reference evidence="6 7" key="1">
    <citation type="submission" date="2017-03" db="EMBL/GenBank/DDBJ databases">
        <title>Isolation of Levoglucosan Utilizing Bacteria.</title>
        <authorList>
            <person name="Arya A.S."/>
        </authorList>
    </citation>
    <scope>NUCLEOTIDE SEQUENCE [LARGE SCALE GENOMIC DNA]</scope>
    <source>
        <strain evidence="6 7">MEC069</strain>
    </source>
</reference>
<dbReference type="AlphaFoldDB" id="A0A4Y8Q8X7"/>
<sequence>MSVWLAIADTIAALIVGFYLFLRLYPPFGDGRRTEARLAAKRRSPQFEAAGSRGGRFVNTLPSQVSMGFKDSIRIMAEMFKSRKRTKPAKPFAVQTLTAAQLAAQPGDAARVVWFGHSALLLQIGGKTLLLDPMLGKTPSPFPAFGGGRYGERLPISAGELPPIDAVLFSHDHYDHLDYGTIRRIKDKVGRFIVPLGVGAHLVRWGVEPARISEHQWGEELEWEGLALACTPARHFSGRSLNDRDANLWCSWVIDDGQTRVFFSGDSGYGPHFAEIGERYGPFDLTLMECGQYDERWAPIHMMPEETVQAHIDVRGKLLIPIHWGAFSLALHSWTDPVERAVRAAVERGVAICTPRIGEIVRLDGHDYPNAAWWREA</sequence>
<dbReference type="OrthoDB" id="9805728at2"/>
<keyword evidence="4" id="KW-0472">Membrane</keyword>
<dbReference type="Proteomes" id="UP000298246">
    <property type="component" value="Unassembled WGS sequence"/>
</dbReference>
<evidence type="ECO:0000256" key="4">
    <source>
        <dbReference type="SAM" id="Phobius"/>
    </source>
</evidence>
<feature type="transmembrane region" description="Helical" evidence="4">
    <location>
        <begin position="6"/>
        <end position="25"/>
    </location>
</feature>
<dbReference type="Gene3D" id="3.60.15.10">
    <property type="entry name" value="Ribonuclease Z/Hydroxyacylglutathione hydrolase-like"/>
    <property type="match status" value="1"/>
</dbReference>
<keyword evidence="7" id="KW-1185">Reference proteome</keyword>
<comment type="catalytic activity">
    <reaction evidence="1">
        <text>3',5'-cyclic CMP + H2O = CMP + H(+)</text>
        <dbReference type="Rhea" id="RHEA:72675"/>
        <dbReference type="ChEBI" id="CHEBI:15377"/>
        <dbReference type="ChEBI" id="CHEBI:15378"/>
        <dbReference type="ChEBI" id="CHEBI:58003"/>
        <dbReference type="ChEBI" id="CHEBI:60377"/>
    </reaction>
    <physiologicalReaction direction="left-to-right" evidence="1">
        <dbReference type="Rhea" id="RHEA:72676"/>
    </physiologicalReaction>
</comment>
<gene>
    <name evidence="6" type="ORF">B5M42_04035</name>
</gene>
<evidence type="ECO:0000313" key="7">
    <source>
        <dbReference type="Proteomes" id="UP000298246"/>
    </source>
</evidence>